<dbReference type="OrthoDB" id="8047450at2759"/>
<proteinExistence type="predicted"/>
<protein>
    <submittedName>
        <fullName evidence="1">Uncharacterized protein</fullName>
    </submittedName>
</protein>
<accession>A0A8R2AIH2</accession>
<dbReference type="AlphaFoldDB" id="A0A8R2AIH2"/>
<dbReference type="KEGG" id="api:100571023"/>
<dbReference type="RefSeq" id="XP_003248662.3">
    <property type="nucleotide sequence ID" value="XM_003248614.3"/>
</dbReference>
<reference evidence="1" key="2">
    <citation type="submission" date="2022-06" db="UniProtKB">
        <authorList>
            <consortium name="EnsemblMetazoa"/>
        </authorList>
    </citation>
    <scope>IDENTIFICATION</scope>
</reference>
<keyword evidence="2" id="KW-1185">Reference proteome</keyword>
<dbReference type="GeneID" id="100571023"/>
<dbReference type="EnsemblMetazoa" id="XM_003248614.3">
    <property type="protein sequence ID" value="XP_003248662.3"/>
    <property type="gene ID" value="LOC100571023"/>
</dbReference>
<organism evidence="1 2">
    <name type="scientific">Acyrthosiphon pisum</name>
    <name type="common">Pea aphid</name>
    <dbReference type="NCBI Taxonomy" id="7029"/>
    <lineage>
        <taxon>Eukaryota</taxon>
        <taxon>Metazoa</taxon>
        <taxon>Ecdysozoa</taxon>
        <taxon>Arthropoda</taxon>
        <taxon>Hexapoda</taxon>
        <taxon>Insecta</taxon>
        <taxon>Pterygota</taxon>
        <taxon>Neoptera</taxon>
        <taxon>Paraneoptera</taxon>
        <taxon>Hemiptera</taxon>
        <taxon>Sternorrhyncha</taxon>
        <taxon>Aphidomorpha</taxon>
        <taxon>Aphidoidea</taxon>
        <taxon>Aphididae</taxon>
        <taxon>Macrosiphini</taxon>
        <taxon>Acyrthosiphon</taxon>
    </lineage>
</organism>
<evidence type="ECO:0000313" key="2">
    <source>
        <dbReference type="Proteomes" id="UP000007819"/>
    </source>
</evidence>
<dbReference type="Proteomes" id="UP000007819">
    <property type="component" value="Unassembled WGS sequence"/>
</dbReference>
<sequence length="158" mass="18202">NQKNIIVGEMLKELNNKKSDFGLMEIKTVMNNLAENYLNTNNDSNLINKMVASIKASAVNDVNNMNKLTIRSTPRLNYIHLRTLKDMKQHSEIIDIICEKANNFEQFNIVISTENSFNEIIQKENIHKSEFESIISQMEKNISELKLCIEDSKLVVNI</sequence>
<name>A0A8R2AIH2_ACYPI</name>
<reference evidence="2" key="1">
    <citation type="submission" date="2010-06" db="EMBL/GenBank/DDBJ databases">
        <authorList>
            <person name="Jiang H."/>
            <person name="Abraham K."/>
            <person name="Ali S."/>
            <person name="Alsbrooks S.L."/>
            <person name="Anim B.N."/>
            <person name="Anosike U.S."/>
            <person name="Attaway T."/>
            <person name="Bandaranaike D.P."/>
            <person name="Battles P.K."/>
            <person name="Bell S.N."/>
            <person name="Bell A.V."/>
            <person name="Beltran B."/>
            <person name="Bickham C."/>
            <person name="Bustamante Y."/>
            <person name="Caleb T."/>
            <person name="Canada A."/>
            <person name="Cardenas V."/>
            <person name="Carter K."/>
            <person name="Chacko J."/>
            <person name="Chandrabose M.N."/>
            <person name="Chavez D."/>
            <person name="Chavez A."/>
            <person name="Chen L."/>
            <person name="Chu H.-S."/>
            <person name="Claassen K.J."/>
            <person name="Cockrell R."/>
            <person name="Collins M."/>
            <person name="Cooper J.A."/>
            <person name="Cree A."/>
            <person name="Curry S.M."/>
            <person name="Da Y."/>
            <person name="Dao M.D."/>
            <person name="Das B."/>
            <person name="Davila M.-L."/>
            <person name="Davy-Carroll L."/>
            <person name="Denson S."/>
            <person name="Dinh H."/>
            <person name="Ebong V.E."/>
            <person name="Edwards J.R."/>
            <person name="Egan A."/>
            <person name="El-Daye J."/>
            <person name="Escobedo L."/>
            <person name="Fernandez S."/>
            <person name="Fernando P.R."/>
            <person name="Flagg N."/>
            <person name="Forbes L.D."/>
            <person name="Fowler R.G."/>
            <person name="Fu Q."/>
            <person name="Gabisi R.A."/>
            <person name="Ganer J."/>
            <person name="Garbino Pronczuk A."/>
            <person name="Garcia R.M."/>
            <person name="Garner T."/>
            <person name="Garrett T.E."/>
            <person name="Gonzalez D.A."/>
            <person name="Hamid H."/>
            <person name="Hawkins E.S."/>
            <person name="Hirani K."/>
            <person name="Hogues M.E."/>
            <person name="Hollins B."/>
            <person name="Hsiao C.-H."/>
            <person name="Jabil R."/>
            <person name="James M.L."/>
            <person name="Jhangiani S.N."/>
            <person name="Johnson B."/>
            <person name="Johnson Q."/>
            <person name="Joshi V."/>
            <person name="Kalu J.B."/>
            <person name="Kam C."/>
            <person name="Kashfia A."/>
            <person name="Keebler J."/>
            <person name="Kisamo H."/>
            <person name="Kovar C.L."/>
            <person name="Lago L.A."/>
            <person name="Lai C.-Y."/>
            <person name="Laidlaw J."/>
            <person name="Lara F."/>
            <person name="Le T.-K."/>
            <person name="Lee S.L."/>
            <person name="Legall F.H."/>
            <person name="Lemon S.J."/>
            <person name="Lewis L.R."/>
            <person name="Li B."/>
            <person name="Liu Y."/>
            <person name="Liu Y.-S."/>
            <person name="Lopez J."/>
            <person name="Lozado R.J."/>
            <person name="Lu J."/>
            <person name="Madu R.C."/>
            <person name="Maheshwari M."/>
            <person name="Maheshwari R."/>
            <person name="Malloy K."/>
            <person name="Martinez E."/>
            <person name="Mathew T."/>
            <person name="Mercado I.C."/>
            <person name="Mercado C."/>
            <person name="Meyer B."/>
            <person name="Montgomery K."/>
            <person name="Morgan M.B."/>
            <person name="Munidasa M."/>
            <person name="Nazareth L.V."/>
            <person name="Nelson J."/>
            <person name="Ng B.M."/>
            <person name="Nguyen N.B."/>
            <person name="Nguyen P.Q."/>
            <person name="Nguyen T."/>
            <person name="Obregon M."/>
            <person name="Okwuonu G.O."/>
            <person name="Onwere C.G."/>
            <person name="Orozco G."/>
            <person name="Parra A."/>
            <person name="Patel S."/>
            <person name="Patil S."/>
            <person name="Perez A."/>
            <person name="Perez Y."/>
            <person name="Pham C."/>
            <person name="Primus E.L."/>
            <person name="Pu L.-L."/>
            <person name="Puazo M."/>
            <person name="Qin X."/>
            <person name="Quiroz J.B."/>
            <person name="Reese J."/>
            <person name="Richards S."/>
            <person name="Rives C.M."/>
            <person name="Robberts R."/>
            <person name="Ruiz S.J."/>
            <person name="Ruiz M.J."/>
            <person name="Santibanez J."/>
            <person name="Schneider B.W."/>
            <person name="Sisson I."/>
            <person name="Smith M."/>
            <person name="Sodergren E."/>
            <person name="Song X.-Z."/>
            <person name="Song B.B."/>
            <person name="Summersgill H."/>
            <person name="Thelus R."/>
            <person name="Thornton R.D."/>
            <person name="Trejos Z.Y."/>
            <person name="Usmani K."/>
            <person name="Vattathil S."/>
            <person name="Villasana D."/>
            <person name="Walker D.L."/>
            <person name="Wang S."/>
            <person name="Wang K."/>
            <person name="White C.S."/>
            <person name="Williams A.C."/>
            <person name="Williamson J."/>
            <person name="Wilson K."/>
            <person name="Woghiren I.O."/>
            <person name="Woodworth J.R."/>
            <person name="Worley K.C."/>
            <person name="Wright R.A."/>
            <person name="Wu W."/>
            <person name="Young L."/>
            <person name="Zhang L."/>
            <person name="Zhang J."/>
            <person name="Zhu Y."/>
            <person name="Muzny D.M."/>
            <person name="Weinstock G."/>
            <person name="Gibbs R.A."/>
        </authorList>
    </citation>
    <scope>NUCLEOTIDE SEQUENCE [LARGE SCALE GENOMIC DNA]</scope>
    <source>
        <strain evidence="2">LSR1</strain>
    </source>
</reference>
<evidence type="ECO:0000313" key="1">
    <source>
        <dbReference type="EnsemblMetazoa" id="XP_003248662.3"/>
    </source>
</evidence>